<reference evidence="1" key="1">
    <citation type="submission" date="2021-09" db="EMBL/GenBank/DDBJ databases">
        <authorList>
            <consortium name="Pathogen Informatics"/>
        </authorList>
    </citation>
    <scope>NUCLEOTIDE SEQUENCE</scope>
</reference>
<dbReference type="PANTHER" id="PTHR34651">
    <property type="entry name" value="SIMILAR TO ENSANGP00000021391"/>
    <property type="match status" value="1"/>
</dbReference>
<dbReference type="PANTHER" id="PTHR34651:SF1">
    <property type="entry name" value="SIMILAR TO ENSANGP00000021391"/>
    <property type="match status" value="1"/>
</dbReference>
<dbReference type="InterPro" id="IPR029245">
    <property type="entry name" value="DUF4528"/>
</dbReference>
<comment type="caution">
    <text evidence="1">The sequence shown here is derived from an EMBL/GenBank/DDBJ whole genome shotgun (WGS) entry which is preliminary data.</text>
</comment>
<evidence type="ECO:0000313" key="2">
    <source>
        <dbReference type="Proteomes" id="UP000746747"/>
    </source>
</evidence>
<evidence type="ECO:0000313" key="1">
    <source>
        <dbReference type="EMBL" id="CAG9529870.1"/>
    </source>
</evidence>
<dbReference type="Proteomes" id="UP000746747">
    <property type="component" value="Unassembled WGS sequence"/>
</dbReference>
<accession>A0A8J2Q830</accession>
<organism evidence="1 2">
    <name type="scientific">Cercopithifilaria johnstoni</name>
    <dbReference type="NCBI Taxonomy" id="2874296"/>
    <lineage>
        <taxon>Eukaryota</taxon>
        <taxon>Metazoa</taxon>
        <taxon>Ecdysozoa</taxon>
        <taxon>Nematoda</taxon>
        <taxon>Chromadorea</taxon>
        <taxon>Rhabditida</taxon>
        <taxon>Spirurina</taxon>
        <taxon>Spiruromorpha</taxon>
        <taxon>Filarioidea</taxon>
        <taxon>Onchocercidae</taxon>
        <taxon>Cercopithifilaria</taxon>
    </lineage>
</organism>
<dbReference type="AlphaFoldDB" id="A0A8J2Q830"/>
<protein>
    <submittedName>
        <fullName evidence="1">Uncharacterized protein</fullName>
    </submittedName>
</protein>
<sequence length="136" mass="16344">MLIYLLFVWPYRFLINPFYRHRPFASHIVKSYIQSRKYPTWTSFFLLYRDVQDDNFGDKHFNFNVDGHNYCILRQLLYENGIELPMSLLSMHMIDLRYESDKSNQAAIMCINIIAVLRRQNQFLDMSSVTAAIYKL</sequence>
<gene>
    <name evidence="1" type="ORF">CJOHNSTONI_LOCUS416</name>
</gene>
<dbReference type="Pfam" id="PF15031">
    <property type="entry name" value="DUF4528"/>
    <property type="match status" value="1"/>
</dbReference>
<dbReference type="EMBL" id="CAKAEH010000111">
    <property type="protein sequence ID" value="CAG9529870.1"/>
    <property type="molecule type" value="Genomic_DNA"/>
</dbReference>
<dbReference type="OrthoDB" id="9970237at2759"/>
<proteinExistence type="predicted"/>
<keyword evidence="2" id="KW-1185">Reference proteome</keyword>
<name>A0A8J2Q830_9BILA</name>